<dbReference type="AlphaFoldDB" id="A0A7Z0DYW3"/>
<name>A0A7Z0DYW3_RHILE</name>
<evidence type="ECO:0000313" key="3">
    <source>
        <dbReference type="Proteomes" id="UP000535276"/>
    </source>
</evidence>
<proteinExistence type="predicted"/>
<dbReference type="Proteomes" id="UP000535276">
    <property type="component" value="Unassembled WGS sequence"/>
</dbReference>
<accession>A0A7Z0DYW3</accession>
<organism evidence="2 3">
    <name type="scientific">Rhizobium leguminosarum</name>
    <dbReference type="NCBI Taxonomy" id="384"/>
    <lineage>
        <taxon>Bacteria</taxon>
        <taxon>Pseudomonadati</taxon>
        <taxon>Pseudomonadota</taxon>
        <taxon>Alphaproteobacteria</taxon>
        <taxon>Hyphomicrobiales</taxon>
        <taxon>Rhizobiaceae</taxon>
        <taxon>Rhizobium/Agrobacterium group</taxon>
        <taxon>Rhizobium</taxon>
    </lineage>
</organism>
<sequence length="176" mass="18989">MASLPRRIPSAKTMRGGRRFSCNLSKSTVIRPCEKSVDSETAATSIGCFCRESTPFCRSRSPCKDHSHRASRSLYGSRRRTCGSPGVVTTGGGGCTRRREKRSTASGDTLGSRAGGCRRRSQGVYSTSSGGRTRSRATQRPSLPRRDRRGCPVVVQRRCLTASTKSLKAGEDALLG</sequence>
<reference evidence="2 3" key="1">
    <citation type="submission" date="2020-07" db="EMBL/GenBank/DDBJ databases">
        <title>Genomic Encyclopedia of Type Strains, Phase IV (KMG-V): Genome sequencing to study the core and pangenomes of soil and plant-associated prokaryotes.</title>
        <authorList>
            <person name="Whitman W."/>
        </authorList>
    </citation>
    <scope>NUCLEOTIDE SEQUENCE [LARGE SCALE GENOMIC DNA]</scope>
    <source>
        <strain evidence="2 3">SEMIA 4052</strain>
    </source>
</reference>
<feature type="compositionally biased region" description="Basic residues" evidence="1">
    <location>
        <begin position="66"/>
        <end position="81"/>
    </location>
</feature>
<evidence type="ECO:0000313" key="2">
    <source>
        <dbReference type="EMBL" id="NYJ11904.1"/>
    </source>
</evidence>
<feature type="region of interest" description="Disordered" evidence="1">
    <location>
        <begin position="58"/>
        <end position="150"/>
    </location>
</feature>
<evidence type="ECO:0000256" key="1">
    <source>
        <dbReference type="SAM" id="MobiDB-lite"/>
    </source>
</evidence>
<gene>
    <name evidence="2" type="ORF">GGI64_002962</name>
</gene>
<comment type="caution">
    <text evidence="2">The sequence shown here is derived from an EMBL/GenBank/DDBJ whole genome shotgun (WGS) entry which is preliminary data.</text>
</comment>
<protein>
    <submittedName>
        <fullName evidence="2">Uncharacterized protein</fullName>
    </submittedName>
</protein>
<dbReference type="EMBL" id="JACBZV010000004">
    <property type="protein sequence ID" value="NYJ11904.1"/>
    <property type="molecule type" value="Genomic_DNA"/>
</dbReference>